<feature type="transmembrane region" description="Helical" evidence="1">
    <location>
        <begin position="12"/>
        <end position="33"/>
    </location>
</feature>
<name>A0ABP6P4K5_9ACTN</name>
<evidence type="ECO:0000256" key="1">
    <source>
        <dbReference type="SAM" id="Phobius"/>
    </source>
</evidence>
<accession>A0ABP6P4K5</accession>
<sequence>MTEAVREAMRQLVSGRGLAVLTVIVIVALVSAGVLLDDDVLAMEPTSDRVRDLMWFAFLSAITTYALVELAKRLLLLRARYQRAAVRRWLIERAGSAGGDPHEGWRAWEDLEVRLGRPSYSSRSRGLPELYNAPAGILTAQIAAAVEEPLAHSGLHSPLVRVLAADPDDLKFGGDERIVRQRARASLDQLQLELSAAWRRGLQTAVVVTAGLMAFLLSIVVADDLPETLLLCAVGMVLGGPLAWLMRDVTATVERLRR</sequence>
<keyword evidence="1" id="KW-0812">Transmembrane</keyword>
<evidence type="ECO:0000313" key="3">
    <source>
        <dbReference type="Proteomes" id="UP001499924"/>
    </source>
</evidence>
<feature type="transmembrane region" description="Helical" evidence="1">
    <location>
        <begin position="202"/>
        <end position="222"/>
    </location>
</feature>
<keyword evidence="3" id="KW-1185">Reference proteome</keyword>
<feature type="transmembrane region" description="Helical" evidence="1">
    <location>
        <begin position="228"/>
        <end position="246"/>
    </location>
</feature>
<comment type="caution">
    <text evidence="2">The sequence shown here is derived from an EMBL/GenBank/DDBJ whole genome shotgun (WGS) entry which is preliminary data.</text>
</comment>
<evidence type="ECO:0008006" key="4">
    <source>
        <dbReference type="Google" id="ProtNLM"/>
    </source>
</evidence>
<keyword evidence="1" id="KW-0472">Membrane</keyword>
<dbReference type="RefSeq" id="WP_344688738.1">
    <property type="nucleotide sequence ID" value="NZ_BAAAVV010000004.1"/>
</dbReference>
<feature type="transmembrane region" description="Helical" evidence="1">
    <location>
        <begin position="53"/>
        <end position="71"/>
    </location>
</feature>
<protein>
    <recommendedName>
        <fullName evidence="4">Tight adherence protein B</fullName>
    </recommendedName>
</protein>
<keyword evidence="1" id="KW-1133">Transmembrane helix</keyword>
<gene>
    <name evidence="2" type="ORF">GCM10010531_20430</name>
</gene>
<evidence type="ECO:0000313" key="2">
    <source>
        <dbReference type="EMBL" id="GAA3167579.1"/>
    </source>
</evidence>
<dbReference type="Proteomes" id="UP001499924">
    <property type="component" value="Unassembled WGS sequence"/>
</dbReference>
<dbReference type="EMBL" id="BAAAVV010000004">
    <property type="protein sequence ID" value="GAA3167579.1"/>
    <property type="molecule type" value="Genomic_DNA"/>
</dbReference>
<organism evidence="2 3">
    <name type="scientific">Blastococcus jejuensis</name>
    <dbReference type="NCBI Taxonomy" id="351224"/>
    <lineage>
        <taxon>Bacteria</taxon>
        <taxon>Bacillati</taxon>
        <taxon>Actinomycetota</taxon>
        <taxon>Actinomycetes</taxon>
        <taxon>Geodermatophilales</taxon>
        <taxon>Geodermatophilaceae</taxon>
        <taxon>Blastococcus</taxon>
    </lineage>
</organism>
<proteinExistence type="predicted"/>
<reference evidence="3" key="1">
    <citation type="journal article" date="2019" name="Int. J. Syst. Evol. Microbiol.">
        <title>The Global Catalogue of Microorganisms (GCM) 10K type strain sequencing project: providing services to taxonomists for standard genome sequencing and annotation.</title>
        <authorList>
            <consortium name="The Broad Institute Genomics Platform"/>
            <consortium name="The Broad Institute Genome Sequencing Center for Infectious Disease"/>
            <person name="Wu L."/>
            <person name="Ma J."/>
        </authorList>
    </citation>
    <scope>NUCLEOTIDE SEQUENCE [LARGE SCALE GENOMIC DNA]</scope>
    <source>
        <strain evidence="3">JCM 15614</strain>
    </source>
</reference>